<keyword evidence="4" id="KW-0812">Transmembrane</keyword>
<dbReference type="PANTHER" id="PTHR22683:SF47">
    <property type="entry name" value="FTSK DOMAIN-CONTAINING PROTEIN YDCQ"/>
    <property type="match status" value="1"/>
</dbReference>
<dbReference type="InterPro" id="IPR050206">
    <property type="entry name" value="FtsK/SpoIIIE/SftA"/>
</dbReference>
<dbReference type="PROSITE" id="PS50901">
    <property type="entry name" value="FTSK"/>
    <property type="match status" value="1"/>
</dbReference>
<dbReference type="Gene3D" id="3.40.50.300">
    <property type="entry name" value="P-loop containing nucleotide triphosphate hydrolases"/>
    <property type="match status" value="1"/>
</dbReference>
<dbReference type="GO" id="GO:0003677">
    <property type="term" value="F:DNA binding"/>
    <property type="evidence" value="ECO:0007669"/>
    <property type="project" value="InterPro"/>
</dbReference>
<evidence type="ECO:0000313" key="7">
    <source>
        <dbReference type="Proteomes" id="UP000013834"/>
    </source>
</evidence>
<feature type="transmembrane region" description="Helical" evidence="4">
    <location>
        <begin position="57"/>
        <end position="79"/>
    </location>
</feature>
<evidence type="ECO:0000256" key="1">
    <source>
        <dbReference type="ARBA" id="ARBA00022741"/>
    </source>
</evidence>
<dbReference type="GO" id="GO:0005524">
    <property type="term" value="F:ATP binding"/>
    <property type="evidence" value="ECO:0007669"/>
    <property type="project" value="UniProtKB-UniRule"/>
</dbReference>
<feature type="transmembrane region" description="Helical" evidence="4">
    <location>
        <begin position="21"/>
        <end position="41"/>
    </location>
</feature>
<dbReference type="PANTHER" id="PTHR22683">
    <property type="entry name" value="SPORULATION PROTEIN RELATED"/>
    <property type="match status" value="1"/>
</dbReference>
<dbReference type="EMBL" id="AIVF01000035">
    <property type="protein sequence ID" value="EOG24180.1"/>
    <property type="molecule type" value="Genomic_DNA"/>
</dbReference>
<organism evidence="6 7">
    <name type="scientific">Enterococcus faecium EnGen0180</name>
    <dbReference type="NCBI Taxonomy" id="1157475"/>
    <lineage>
        <taxon>Bacteria</taxon>
        <taxon>Bacillati</taxon>
        <taxon>Bacillota</taxon>
        <taxon>Bacilli</taxon>
        <taxon>Lactobacillales</taxon>
        <taxon>Enterococcaceae</taxon>
        <taxon>Enterococcus</taxon>
    </lineage>
</organism>
<evidence type="ECO:0000256" key="4">
    <source>
        <dbReference type="SAM" id="Phobius"/>
    </source>
</evidence>
<evidence type="ECO:0000256" key="2">
    <source>
        <dbReference type="ARBA" id="ARBA00022840"/>
    </source>
</evidence>
<dbReference type="InterPro" id="IPR002543">
    <property type="entry name" value="FtsK_dom"/>
</dbReference>
<dbReference type="RefSeq" id="WP_010729317.1">
    <property type="nucleotide sequence ID" value="NZ_KB948134.1"/>
</dbReference>
<evidence type="ECO:0000259" key="5">
    <source>
        <dbReference type="PROSITE" id="PS50901"/>
    </source>
</evidence>
<protein>
    <recommendedName>
        <fullName evidence="5">FtsK domain-containing protein</fullName>
    </recommendedName>
</protein>
<dbReference type="AlphaFoldDB" id="A0A829F542"/>
<feature type="domain" description="FtsK" evidence="5">
    <location>
        <begin position="203"/>
        <end position="389"/>
    </location>
</feature>
<keyword evidence="4" id="KW-0472">Membrane</keyword>
<keyword evidence="2 3" id="KW-0067">ATP-binding</keyword>
<accession>A0A829F542</accession>
<sequence>MKAHFFKYRGRRIRYFNRYLWFCYYGFFLFPFLILLGWFSWKVFYPRLSTFSNWQMYLIPGISIVLYLLLVSGLILGLMHWSRLKEGYFASVYWRQLLVRMLIDNRFVYTKKQVSEKQTREKMRLPKVYFYQKKQELVVSFPLDGGRFHERFLKMGHLLSEVFLRDLIREEREKARINYVFLSDSGRIPIDQCIAENGRIHLMKTLDWVYDQSPNMLIAGAIGGGKTYLLYSLIQACLSVGTVDICDGKAADLAALGDVDVFKGHVFYKINEEMIICLRNALKEMNQRYAYMKTMKDPKYEPGKNYAYYGLPPHFIFFDEWAAFYGSLDMEARNRVDKLIQPLVLKGRQAGMYIILAMQRPDAEYFPSGVRDNLTFRISVGRLSPIGYLMTFGEDFKNKPFYNKDQPGRGYAFPGFDVPVEFFAPFVYKDYHFIKEFEKFTEMIVYDFTVKEDSQDQTMGDDNQLLQEQLERQMYLAKDPKGTSFSDAHIL</sequence>
<proteinExistence type="predicted"/>
<reference evidence="6 7" key="1">
    <citation type="submission" date="2013-02" db="EMBL/GenBank/DDBJ databases">
        <title>The Genome Sequence of Enterococcus faecium VRE_84.</title>
        <authorList>
            <consortium name="The Broad Institute Genome Sequencing Platform"/>
            <consortium name="The Broad Institute Genome Sequencing Center for Infectious Disease"/>
            <person name="Earl A.M."/>
            <person name="Gilmore M.S."/>
            <person name="Lebreton F."/>
            <person name="Hammerum A.M."/>
            <person name="Jensen L.B."/>
            <person name="Guardabassi L."/>
            <person name="Walker B."/>
            <person name="Young S.K."/>
            <person name="Zeng Q."/>
            <person name="Gargeya S."/>
            <person name="Fitzgerald M."/>
            <person name="Haas B."/>
            <person name="Abouelleil A."/>
            <person name="Alvarado L."/>
            <person name="Arachchi H.M."/>
            <person name="Berlin A.M."/>
            <person name="Chapman S.B."/>
            <person name="Dewar J."/>
            <person name="Goldberg J."/>
            <person name="Griggs A."/>
            <person name="Gujja S."/>
            <person name="Hansen M."/>
            <person name="Howarth C."/>
            <person name="Imamovic A."/>
            <person name="Larimer J."/>
            <person name="McCowan C."/>
            <person name="Murphy C."/>
            <person name="Neiman D."/>
            <person name="Pearson M."/>
            <person name="Priest M."/>
            <person name="Roberts A."/>
            <person name="Saif S."/>
            <person name="Shea T."/>
            <person name="Sisk P."/>
            <person name="Sykes S."/>
            <person name="Wortman J."/>
            <person name="Nusbaum C."/>
            <person name="Birren B."/>
        </authorList>
    </citation>
    <scope>NUCLEOTIDE SEQUENCE [LARGE SCALE GENOMIC DNA]</scope>
    <source>
        <strain evidence="6 7">VRE 84</strain>
    </source>
</reference>
<dbReference type="Proteomes" id="UP000013834">
    <property type="component" value="Unassembled WGS sequence"/>
</dbReference>
<dbReference type="SUPFAM" id="SSF52540">
    <property type="entry name" value="P-loop containing nucleoside triphosphate hydrolases"/>
    <property type="match status" value="1"/>
</dbReference>
<dbReference type="InterPro" id="IPR027417">
    <property type="entry name" value="P-loop_NTPase"/>
</dbReference>
<evidence type="ECO:0000256" key="3">
    <source>
        <dbReference type="PROSITE-ProRule" id="PRU00289"/>
    </source>
</evidence>
<comment type="caution">
    <text evidence="6">The sequence shown here is derived from an EMBL/GenBank/DDBJ whole genome shotgun (WGS) entry which is preliminary data.</text>
</comment>
<evidence type="ECO:0000313" key="6">
    <source>
        <dbReference type="EMBL" id="EOG24180.1"/>
    </source>
</evidence>
<feature type="binding site" evidence="3">
    <location>
        <begin position="220"/>
        <end position="227"/>
    </location>
    <ligand>
        <name>ATP</name>
        <dbReference type="ChEBI" id="CHEBI:30616"/>
    </ligand>
</feature>
<keyword evidence="4" id="KW-1133">Transmembrane helix</keyword>
<name>A0A829F542_ENTFC</name>
<gene>
    <name evidence="6" type="ORF">SMG_01941</name>
</gene>
<keyword evidence="1 3" id="KW-0547">Nucleotide-binding</keyword>